<evidence type="ECO:0000256" key="1">
    <source>
        <dbReference type="SAM" id="MobiDB-lite"/>
    </source>
</evidence>
<reference evidence="2" key="1">
    <citation type="journal article" date="2023" name="G3 (Bethesda)">
        <title>A reference genome for the long-term kleptoplast-retaining sea slug Elysia crispata morphotype clarki.</title>
        <authorList>
            <person name="Eastman K.E."/>
            <person name="Pendleton A.L."/>
            <person name="Shaikh M.A."/>
            <person name="Suttiyut T."/>
            <person name="Ogas R."/>
            <person name="Tomko P."/>
            <person name="Gavelis G."/>
            <person name="Widhalm J.R."/>
            <person name="Wisecaver J.H."/>
        </authorList>
    </citation>
    <scope>NUCLEOTIDE SEQUENCE</scope>
    <source>
        <strain evidence="2">ECLA1</strain>
    </source>
</reference>
<proteinExistence type="predicted"/>
<accession>A0AAE1D7B9</accession>
<comment type="caution">
    <text evidence="2">The sequence shown here is derived from an EMBL/GenBank/DDBJ whole genome shotgun (WGS) entry which is preliminary data.</text>
</comment>
<keyword evidence="3" id="KW-1185">Reference proteome</keyword>
<evidence type="ECO:0000313" key="2">
    <source>
        <dbReference type="EMBL" id="KAK3759992.1"/>
    </source>
</evidence>
<evidence type="ECO:0000313" key="3">
    <source>
        <dbReference type="Proteomes" id="UP001283361"/>
    </source>
</evidence>
<protein>
    <submittedName>
        <fullName evidence="2">Uncharacterized protein</fullName>
    </submittedName>
</protein>
<dbReference type="Proteomes" id="UP001283361">
    <property type="component" value="Unassembled WGS sequence"/>
</dbReference>
<name>A0AAE1D7B9_9GAST</name>
<sequence>MMVVNAWLRYRSHAQVLKVRPMRLAEFQGRLATQLVSPKAPVGRSRILSPAPRLSTVHHRCAPLHPVRFDWTATITCQSGASQGSAAKQKTVLLSAMSNVQSATRTSASTKAETASPGSIQHSAI</sequence>
<feature type="region of interest" description="Disordered" evidence="1">
    <location>
        <begin position="103"/>
        <end position="125"/>
    </location>
</feature>
<organism evidence="2 3">
    <name type="scientific">Elysia crispata</name>
    <name type="common">lettuce slug</name>
    <dbReference type="NCBI Taxonomy" id="231223"/>
    <lineage>
        <taxon>Eukaryota</taxon>
        <taxon>Metazoa</taxon>
        <taxon>Spiralia</taxon>
        <taxon>Lophotrochozoa</taxon>
        <taxon>Mollusca</taxon>
        <taxon>Gastropoda</taxon>
        <taxon>Heterobranchia</taxon>
        <taxon>Euthyneura</taxon>
        <taxon>Panpulmonata</taxon>
        <taxon>Sacoglossa</taxon>
        <taxon>Placobranchoidea</taxon>
        <taxon>Plakobranchidae</taxon>
        <taxon>Elysia</taxon>
    </lineage>
</organism>
<dbReference type="AlphaFoldDB" id="A0AAE1D7B9"/>
<dbReference type="EMBL" id="JAWDGP010005048">
    <property type="protein sequence ID" value="KAK3759992.1"/>
    <property type="molecule type" value="Genomic_DNA"/>
</dbReference>
<gene>
    <name evidence="2" type="ORF">RRG08_048735</name>
</gene>